<dbReference type="Proteomes" id="UP001432166">
    <property type="component" value="Chromosome"/>
</dbReference>
<sequence length="195" mass="20586">METLVYIQGIGNYGCRMMVSGITEEEQVELDKALYDALNPLASAIRSRESGMSADRMWEADPVEVALSVLAAWKVVDIEVRRLAGQAAATAGSYGASYEQLGAVWGITRQGARKKWPDAVSRPAPASADKRELALFGGTAELVRTPAGDWSWTGRGADGTSGTAVDGPRYATAEEAAAHAGAFLKEHALGLGDLS</sequence>
<dbReference type="RefSeq" id="WP_246569774.1">
    <property type="nucleotide sequence ID" value="NZ_BMVY01000001.1"/>
</dbReference>
<name>A0ABZ1J624_9ACTN</name>
<organism evidence="1 2">
    <name type="scientific">Streptomyces tauricus</name>
    <dbReference type="NCBI Taxonomy" id="68274"/>
    <lineage>
        <taxon>Bacteria</taxon>
        <taxon>Bacillati</taxon>
        <taxon>Actinomycetota</taxon>
        <taxon>Actinomycetes</taxon>
        <taxon>Kitasatosporales</taxon>
        <taxon>Streptomycetaceae</taxon>
        <taxon>Streptomyces</taxon>
        <taxon>Streptomyces aurantiacus group</taxon>
    </lineage>
</organism>
<keyword evidence="2" id="KW-1185">Reference proteome</keyword>
<evidence type="ECO:0000313" key="1">
    <source>
        <dbReference type="EMBL" id="WTP47072.1"/>
    </source>
</evidence>
<reference evidence="1" key="1">
    <citation type="submission" date="2022-10" db="EMBL/GenBank/DDBJ databases">
        <title>The complete genomes of actinobacterial strains from the NBC collection.</title>
        <authorList>
            <person name="Joergensen T.S."/>
            <person name="Alvarez Arevalo M."/>
            <person name="Sterndorff E.B."/>
            <person name="Faurdal D."/>
            <person name="Vuksanovic O."/>
            <person name="Mourched A.-S."/>
            <person name="Charusanti P."/>
            <person name="Shaw S."/>
            <person name="Blin K."/>
            <person name="Weber T."/>
        </authorList>
    </citation>
    <scope>NUCLEOTIDE SEQUENCE</scope>
    <source>
        <strain evidence="1">NBC_00189</strain>
    </source>
</reference>
<evidence type="ECO:0000313" key="2">
    <source>
        <dbReference type="Proteomes" id="UP001432166"/>
    </source>
</evidence>
<accession>A0ABZ1J624</accession>
<protein>
    <recommendedName>
        <fullName evidence="3">Phage protein</fullName>
    </recommendedName>
</protein>
<gene>
    <name evidence="1" type="ORF">OG288_01340</name>
</gene>
<proteinExistence type="predicted"/>
<dbReference type="EMBL" id="CP108133">
    <property type="protein sequence ID" value="WTP47072.1"/>
    <property type="molecule type" value="Genomic_DNA"/>
</dbReference>
<evidence type="ECO:0008006" key="3">
    <source>
        <dbReference type="Google" id="ProtNLM"/>
    </source>
</evidence>